<organism evidence="2 3">
    <name type="scientific">Streptomyces kaniharaensis</name>
    <dbReference type="NCBI Taxonomy" id="212423"/>
    <lineage>
        <taxon>Bacteria</taxon>
        <taxon>Bacillati</taxon>
        <taxon>Actinomycetota</taxon>
        <taxon>Actinomycetes</taxon>
        <taxon>Kitasatosporales</taxon>
        <taxon>Streptomycetaceae</taxon>
        <taxon>Streptomyces</taxon>
    </lineage>
</organism>
<keyword evidence="3" id="KW-1185">Reference proteome</keyword>
<protein>
    <submittedName>
        <fullName evidence="2">WXG100 family type VII secretion target</fullName>
    </submittedName>
</protein>
<evidence type="ECO:0000313" key="3">
    <source>
        <dbReference type="Proteomes" id="UP000450000"/>
    </source>
</evidence>
<feature type="region of interest" description="Disordered" evidence="1">
    <location>
        <begin position="216"/>
        <end position="265"/>
    </location>
</feature>
<feature type="compositionally biased region" description="Low complexity" evidence="1">
    <location>
        <begin position="586"/>
        <end position="621"/>
    </location>
</feature>
<evidence type="ECO:0000313" key="2">
    <source>
        <dbReference type="EMBL" id="MQS16217.1"/>
    </source>
</evidence>
<feature type="compositionally biased region" description="Gly residues" evidence="1">
    <location>
        <begin position="253"/>
        <end position="263"/>
    </location>
</feature>
<feature type="compositionally biased region" description="Low complexity" evidence="1">
    <location>
        <begin position="555"/>
        <end position="570"/>
    </location>
</feature>
<feature type="region of interest" description="Disordered" evidence="1">
    <location>
        <begin position="668"/>
        <end position="688"/>
    </location>
</feature>
<dbReference type="OrthoDB" id="3298759at2"/>
<dbReference type="AlphaFoldDB" id="A0A6N7L0L6"/>
<feature type="region of interest" description="Disordered" evidence="1">
    <location>
        <begin position="717"/>
        <end position="747"/>
    </location>
</feature>
<feature type="compositionally biased region" description="Low complexity" evidence="1">
    <location>
        <begin position="676"/>
        <end position="686"/>
    </location>
</feature>
<accession>A0A6N7L0L6</accession>
<reference evidence="2 3" key="1">
    <citation type="submission" date="2019-09" db="EMBL/GenBank/DDBJ databases">
        <title>Genome Sequences of Streptomyces kaniharaensis ATCC 21070.</title>
        <authorList>
            <person name="Zhu W."/>
            <person name="De Crecy-Lagard V."/>
            <person name="Richards N.G."/>
        </authorList>
    </citation>
    <scope>NUCLEOTIDE SEQUENCE [LARGE SCALE GENOMIC DNA]</scope>
    <source>
        <strain evidence="2 3">SF-557</strain>
    </source>
</reference>
<evidence type="ECO:0000256" key="1">
    <source>
        <dbReference type="SAM" id="MobiDB-lite"/>
    </source>
</evidence>
<feature type="region of interest" description="Disordered" evidence="1">
    <location>
        <begin position="458"/>
        <end position="570"/>
    </location>
</feature>
<feature type="region of interest" description="Disordered" evidence="1">
    <location>
        <begin position="1"/>
        <end position="30"/>
    </location>
</feature>
<dbReference type="RefSeq" id="WP_153466949.1">
    <property type="nucleotide sequence ID" value="NZ_WBOF01000002.1"/>
</dbReference>
<feature type="region of interest" description="Disordered" evidence="1">
    <location>
        <begin position="586"/>
        <end position="641"/>
    </location>
</feature>
<dbReference type="InterPro" id="IPR036689">
    <property type="entry name" value="ESAT-6-like_sf"/>
</dbReference>
<proteinExistence type="predicted"/>
<name>A0A6N7L0L6_9ACTN</name>
<sequence>MPDYNNHGFHQGDDGAVFGNPDPSATGSRGDYEVWDWKQIMAAINGMSSGVGNEANRSHARAISDPQSLQDAANTFYRVQKALEAVGKSLVDQAKALAGDDGPWRGAAADSFLDTMTTFSRQVLANAKVLSGGSTGMHSVPHQLANNAVTLRNAQLKIVEIDTWYANRAHALGITPMSNGLIPISLRPELVHAMSEDMRVVLKTLASHYQFTSDAIVSPQPVPSPVDGPGTGDGPNTADLPGGGPGPLPDPAGTGGGLPGGGDLADLSDLAGGGLGGAGGLGDPGDLGGVGGLDGVGGPGDLKGLDGSSFPGGLDLGGPGHELPGLPGLNGLDPLSFPGLGGLGSVDSLRGLDGLGGAGLGALSAIPPLALGGTAGLGGIGALPEGLATGRGTTSGLAGFPRGLGLGGRVGAAGPADGEEKAAEELRDGAPVGLPAGAATESALPAGLAGAGMPFMPGMGGASNRSENAGERSDASGLLTPSAEPWETGTEQEEREAGSDTGAAAGGEGLTVGGVPFLPAAGPAAAARDTGDGTGSRSEASGLLDAGTDPWTASGPVAADPAEASAGAPAGAGPAVVLPGFGAPAAAGPGAAAPRTGARGGAERAAAAATGPGTAAAPSAGAQGGAGSTEDRTAVLPRPTADGAEEDTALWERGAGAFVPLLWAAAPSRDGRSAGEADGGTTEAAEPWSTWQPDRLVSGTAGGSGDGTGVTVPPVTGCGDGLPEPAEPAEEAVPADADQADETAGRSGVAHLLVQEESTWGAVPDRSASGTAY</sequence>
<feature type="compositionally biased region" description="Low complexity" evidence="1">
    <location>
        <begin position="519"/>
        <end position="528"/>
    </location>
</feature>
<dbReference type="Gene3D" id="1.10.287.1060">
    <property type="entry name" value="ESAT-6-like"/>
    <property type="match status" value="1"/>
</dbReference>
<dbReference type="EMBL" id="WBOF01000002">
    <property type="protein sequence ID" value="MQS16217.1"/>
    <property type="molecule type" value="Genomic_DNA"/>
</dbReference>
<dbReference type="Proteomes" id="UP000450000">
    <property type="component" value="Unassembled WGS sequence"/>
</dbReference>
<dbReference type="SUPFAM" id="SSF140453">
    <property type="entry name" value="EsxAB dimer-like"/>
    <property type="match status" value="1"/>
</dbReference>
<comment type="caution">
    <text evidence="2">The sequence shown here is derived from an EMBL/GenBank/DDBJ whole genome shotgun (WGS) entry which is preliminary data.</text>
</comment>
<gene>
    <name evidence="2" type="ORF">F7Q99_29315</name>
</gene>